<dbReference type="EMBL" id="JBHTIS010003307">
    <property type="protein sequence ID" value="MFD1051070.1"/>
    <property type="molecule type" value="Genomic_DNA"/>
</dbReference>
<evidence type="ECO:0008006" key="3">
    <source>
        <dbReference type="Google" id="ProtNLM"/>
    </source>
</evidence>
<evidence type="ECO:0000313" key="1">
    <source>
        <dbReference type="EMBL" id="MFD1051070.1"/>
    </source>
</evidence>
<gene>
    <name evidence="1" type="ORF">ACFQ1S_38845</name>
</gene>
<organism evidence="1 2">
    <name type="scientific">Kibdelosporangium lantanae</name>
    <dbReference type="NCBI Taxonomy" id="1497396"/>
    <lineage>
        <taxon>Bacteria</taxon>
        <taxon>Bacillati</taxon>
        <taxon>Actinomycetota</taxon>
        <taxon>Actinomycetes</taxon>
        <taxon>Pseudonocardiales</taxon>
        <taxon>Pseudonocardiaceae</taxon>
        <taxon>Kibdelosporangium</taxon>
    </lineage>
</organism>
<keyword evidence="2" id="KW-1185">Reference proteome</keyword>
<evidence type="ECO:0000313" key="2">
    <source>
        <dbReference type="Proteomes" id="UP001597045"/>
    </source>
</evidence>
<dbReference type="Proteomes" id="UP001597045">
    <property type="component" value="Unassembled WGS sequence"/>
</dbReference>
<dbReference type="SUPFAM" id="SSF50993">
    <property type="entry name" value="Peptidase/esterase 'gauge' domain"/>
    <property type="match status" value="1"/>
</dbReference>
<accession>A0ABW3MPI7</accession>
<sequence length="48" mass="5461">MSEDPYLWLEEVTGDAAMAWVRDRNAETVAELRPEARMSSSRLPGPLR</sequence>
<reference evidence="2" key="1">
    <citation type="journal article" date="2019" name="Int. J. Syst. Evol. Microbiol.">
        <title>The Global Catalogue of Microorganisms (GCM) 10K type strain sequencing project: providing services to taxonomists for standard genome sequencing and annotation.</title>
        <authorList>
            <consortium name="The Broad Institute Genomics Platform"/>
            <consortium name="The Broad Institute Genome Sequencing Center for Infectious Disease"/>
            <person name="Wu L."/>
            <person name="Ma J."/>
        </authorList>
    </citation>
    <scope>NUCLEOTIDE SEQUENCE [LARGE SCALE GENOMIC DNA]</scope>
    <source>
        <strain evidence="2">JCM 31486</strain>
    </source>
</reference>
<comment type="caution">
    <text evidence="1">The sequence shown here is derived from an EMBL/GenBank/DDBJ whole genome shotgun (WGS) entry which is preliminary data.</text>
</comment>
<name>A0ABW3MPI7_9PSEU</name>
<proteinExistence type="predicted"/>
<protein>
    <recommendedName>
        <fullName evidence="3">Peptidase S9A N-terminal domain-containing protein</fullName>
    </recommendedName>
</protein>